<dbReference type="SUPFAM" id="SSF57997">
    <property type="entry name" value="Tropomyosin"/>
    <property type="match status" value="1"/>
</dbReference>
<evidence type="ECO:0000313" key="3">
    <source>
        <dbReference type="EMBL" id="MDC8773745.1"/>
    </source>
</evidence>
<proteinExistence type="predicted"/>
<dbReference type="EMBL" id="JAQQXT010000014">
    <property type="protein sequence ID" value="MDC8773745.1"/>
    <property type="molecule type" value="Genomic_DNA"/>
</dbReference>
<accession>A0ABT5KLD3</accession>
<evidence type="ECO:0000256" key="2">
    <source>
        <dbReference type="SAM" id="Phobius"/>
    </source>
</evidence>
<feature type="transmembrane region" description="Helical" evidence="2">
    <location>
        <begin position="7"/>
        <end position="29"/>
    </location>
</feature>
<feature type="region of interest" description="Disordered" evidence="1">
    <location>
        <begin position="296"/>
        <end position="320"/>
    </location>
</feature>
<dbReference type="RefSeq" id="WP_273601889.1">
    <property type="nucleotide sequence ID" value="NZ_JAQQXT010000014.1"/>
</dbReference>
<reference evidence="3 4" key="1">
    <citation type="submission" date="2022-10" db="EMBL/GenBank/DDBJ databases">
        <title>Paucibacter sp. hw1 Genome sequencing.</title>
        <authorList>
            <person name="Park S."/>
        </authorList>
    </citation>
    <scope>NUCLEOTIDE SEQUENCE [LARGE SCALE GENOMIC DNA]</scope>
    <source>
        <strain evidence="4">hw1</strain>
    </source>
</reference>
<sequence length="389" mass="43116">MALTLENLAALSLFLANVIVIIVVIGTYWRMTRYEESNHIHIVNALRETREAGRAMKSASNELMRVAERGLGGGSGGAGGGDHFSPADMRGLTELPLLMRQLLNTFGLDGSTDAAGADKDGVDRLPWPEHASDMNEEGLEALKRSHRNEVERMVAQRRRVQLELAQARERLEESSRLLNNFRSRTSQTLNDQAEINAARQRAEQARAQMQQWQEKHGMAETRAERAERTAARLQRELETLALNPDATAASPSVAAAAVDPGALKKLEREAKAQREQLAQAGETIEKLRRDLAVLSADPPQHDGEEPDQNQPSDLDDARKHLEKEIEKLNGRVEELEDSLRRNLVEKNFIEEHYLAETRKQREEEAAALEAAALAAPAAAQDAPTSQAQT</sequence>
<keyword evidence="4" id="KW-1185">Reference proteome</keyword>
<dbReference type="Proteomes" id="UP001221189">
    <property type="component" value="Unassembled WGS sequence"/>
</dbReference>
<protein>
    <recommendedName>
        <fullName evidence="5">Chromosome partitioning protein ParA</fullName>
    </recommendedName>
</protein>
<keyword evidence="2" id="KW-0812">Transmembrane</keyword>
<evidence type="ECO:0000256" key="1">
    <source>
        <dbReference type="SAM" id="MobiDB-lite"/>
    </source>
</evidence>
<evidence type="ECO:0000313" key="4">
    <source>
        <dbReference type="Proteomes" id="UP001221189"/>
    </source>
</evidence>
<keyword evidence="2" id="KW-1133">Transmembrane helix</keyword>
<evidence type="ECO:0008006" key="5">
    <source>
        <dbReference type="Google" id="ProtNLM"/>
    </source>
</evidence>
<gene>
    <name evidence="3" type="ORF">PRZ03_19405</name>
</gene>
<keyword evidence="2" id="KW-0472">Membrane</keyword>
<organism evidence="3 4">
    <name type="scientific">Roseateles albus</name>
    <dbReference type="NCBI Taxonomy" id="2987525"/>
    <lineage>
        <taxon>Bacteria</taxon>
        <taxon>Pseudomonadati</taxon>
        <taxon>Pseudomonadota</taxon>
        <taxon>Betaproteobacteria</taxon>
        <taxon>Burkholderiales</taxon>
        <taxon>Sphaerotilaceae</taxon>
        <taxon>Roseateles</taxon>
    </lineage>
</organism>
<comment type="caution">
    <text evidence="3">The sequence shown here is derived from an EMBL/GenBank/DDBJ whole genome shotgun (WGS) entry which is preliminary data.</text>
</comment>
<name>A0ABT5KLD3_9BURK</name>